<feature type="non-terminal residue" evidence="2">
    <location>
        <position position="358"/>
    </location>
</feature>
<dbReference type="PANTHER" id="PTHR45527:SF1">
    <property type="entry name" value="FATTY ACID SYNTHASE"/>
    <property type="match status" value="1"/>
</dbReference>
<keyword evidence="3" id="KW-1185">Reference proteome</keyword>
<dbReference type="InterPro" id="IPR000873">
    <property type="entry name" value="AMP-dep_synth/lig_dom"/>
</dbReference>
<dbReference type="GO" id="GO:0031177">
    <property type="term" value="F:phosphopantetheine binding"/>
    <property type="evidence" value="ECO:0007669"/>
    <property type="project" value="TreeGrafter"/>
</dbReference>
<evidence type="ECO:0000313" key="2">
    <source>
        <dbReference type="EMBL" id="MCU7552958.1"/>
    </source>
</evidence>
<dbReference type="RefSeq" id="WP_279300390.1">
    <property type="nucleotide sequence ID" value="NZ_JAOTIF010000075.1"/>
</dbReference>
<dbReference type="EMBL" id="JAOTIF010000075">
    <property type="protein sequence ID" value="MCU7552958.1"/>
    <property type="molecule type" value="Genomic_DNA"/>
</dbReference>
<feature type="domain" description="AMP-dependent synthetase/ligase" evidence="1">
    <location>
        <begin position="5"/>
        <end position="352"/>
    </location>
</feature>
<dbReference type="FunFam" id="3.40.50.980:FF:000001">
    <property type="entry name" value="Non-ribosomal peptide synthetase"/>
    <property type="match status" value="1"/>
</dbReference>
<dbReference type="PROSITE" id="PS00455">
    <property type="entry name" value="AMP_BINDING"/>
    <property type="match status" value="1"/>
</dbReference>
<dbReference type="Gene3D" id="3.40.50.980">
    <property type="match status" value="2"/>
</dbReference>
<reference evidence="2" key="2">
    <citation type="submission" date="2023-04" db="EMBL/GenBank/DDBJ databases">
        <title>Paracnuella aquatica gen. nov., sp. nov., a member of the family Chitinophagaceae isolated from a hot spring.</title>
        <authorList>
            <person name="Wang C."/>
        </authorList>
    </citation>
    <scope>NUCLEOTIDE SEQUENCE</scope>
    <source>
        <strain evidence="2">LB-8</strain>
    </source>
</reference>
<dbReference type="InterPro" id="IPR020845">
    <property type="entry name" value="AMP-binding_CS"/>
</dbReference>
<dbReference type="GO" id="GO:0044550">
    <property type="term" value="P:secondary metabolite biosynthetic process"/>
    <property type="evidence" value="ECO:0007669"/>
    <property type="project" value="TreeGrafter"/>
</dbReference>
<dbReference type="InterPro" id="IPR020459">
    <property type="entry name" value="AMP-binding"/>
</dbReference>
<dbReference type="GO" id="GO:0043041">
    <property type="term" value="P:amino acid activation for nonribosomal peptide biosynthetic process"/>
    <property type="evidence" value="ECO:0007669"/>
    <property type="project" value="TreeGrafter"/>
</dbReference>
<dbReference type="Gene3D" id="2.30.38.10">
    <property type="entry name" value="Luciferase, Domain 3"/>
    <property type="match status" value="1"/>
</dbReference>
<dbReference type="PRINTS" id="PR00154">
    <property type="entry name" value="AMPBINDING"/>
</dbReference>
<sequence length="358" mass="38950">IVSLFEQQVLQTPNNIAVIFEEEQLTYQQLNERSNQLAHYLKSKGVKEETLVPICLDRSVELILAILGILKAGAAYVPLDPHYPQERIAYMLKDTRASLVLSSTKHQAKLATTAIELINLEELVDLVSGQPTHNLCLTLSPQQLAYVIYTSGSTGTPKGVLVEHRGVVSLVRQVDYVQLSAADVLLSTGSPSFDATTFEYWGMLLHGGQLVLCSEDTLLDSGRLKDQILKRGVTKLWLTSSWCNQLVEEELGLFESLQTLLVGGEKLSAAHMAKLSRCYPSLEIINGYGPTENTTFSLTHCVREADLAASIPIGRPLAGRSAYILSAAGSLQPIGVVGEICVGGAGLARGYLNREELT</sequence>
<dbReference type="PANTHER" id="PTHR45527">
    <property type="entry name" value="NONRIBOSOMAL PEPTIDE SYNTHETASE"/>
    <property type="match status" value="1"/>
</dbReference>
<feature type="non-terminal residue" evidence="2">
    <location>
        <position position="1"/>
    </location>
</feature>
<dbReference type="NCBIfam" id="TIGR01733">
    <property type="entry name" value="AA-adenyl-dom"/>
    <property type="match status" value="1"/>
</dbReference>
<dbReference type="GO" id="GO:0005829">
    <property type="term" value="C:cytosol"/>
    <property type="evidence" value="ECO:0007669"/>
    <property type="project" value="TreeGrafter"/>
</dbReference>
<reference evidence="2" key="1">
    <citation type="submission" date="2022-09" db="EMBL/GenBank/DDBJ databases">
        <authorList>
            <person name="Yuan C."/>
            <person name="Ke Z."/>
        </authorList>
    </citation>
    <scope>NUCLEOTIDE SEQUENCE</scope>
    <source>
        <strain evidence="2">LB-8</strain>
    </source>
</reference>
<name>A0A9X2XQ47_9BACT</name>
<evidence type="ECO:0000259" key="1">
    <source>
        <dbReference type="Pfam" id="PF00501"/>
    </source>
</evidence>
<proteinExistence type="predicted"/>
<evidence type="ECO:0000313" key="3">
    <source>
        <dbReference type="Proteomes" id="UP001155483"/>
    </source>
</evidence>
<accession>A0A9X2XQ47</accession>
<dbReference type="Proteomes" id="UP001155483">
    <property type="component" value="Unassembled WGS sequence"/>
</dbReference>
<organism evidence="2 3">
    <name type="scientific">Paraflavisolibacter caeni</name>
    <dbReference type="NCBI Taxonomy" id="2982496"/>
    <lineage>
        <taxon>Bacteria</taxon>
        <taxon>Pseudomonadati</taxon>
        <taxon>Bacteroidota</taxon>
        <taxon>Chitinophagia</taxon>
        <taxon>Chitinophagales</taxon>
        <taxon>Chitinophagaceae</taxon>
        <taxon>Paraflavisolibacter</taxon>
    </lineage>
</organism>
<comment type="caution">
    <text evidence="2">The sequence shown here is derived from an EMBL/GenBank/DDBJ whole genome shotgun (WGS) entry which is preliminary data.</text>
</comment>
<dbReference type="Pfam" id="PF00501">
    <property type="entry name" value="AMP-binding"/>
    <property type="match status" value="1"/>
</dbReference>
<dbReference type="AlphaFoldDB" id="A0A9X2XQ47"/>
<dbReference type="SUPFAM" id="SSF56801">
    <property type="entry name" value="Acetyl-CoA synthetase-like"/>
    <property type="match status" value="1"/>
</dbReference>
<protein>
    <submittedName>
        <fullName evidence="2">Amino acid adenylation domain-containing protein</fullName>
    </submittedName>
</protein>
<gene>
    <name evidence="2" type="ORF">OCK74_27845</name>
</gene>
<dbReference type="InterPro" id="IPR010071">
    <property type="entry name" value="AA_adenyl_dom"/>
</dbReference>